<evidence type="ECO:0000313" key="2">
    <source>
        <dbReference type="EMBL" id="GFY60209.1"/>
    </source>
</evidence>
<feature type="transmembrane region" description="Helical" evidence="1">
    <location>
        <begin position="26"/>
        <end position="48"/>
    </location>
</feature>
<organism evidence="2 3">
    <name type="scientific">Trichonephila inaurata madagascariensis</name>
    <dbReference type="NCBI Taxonomy" id="2747483"/>
    <lineage>
        <taxon>Eukaryota</taxon>
        <taxon>Metazoa</taxon>
        <taxon>Ecdysozoa</taxon>
        <taxon>Arthropoda</taxon>
        <taxon>Chelicerata</taxon>
        <taxon>Arachnida</taxon>
        <taxon>Araneae</taxon>
        <taxon>Araneomorphae</taxon>
        <taxon>Entelegynae</taxon>
        <taxon>Araneoidea</taxon>
        <taxon>Nephilidae</taxon>
        <taxon>Trichonephila</taxon>
        <taxon>Trichonephila inaurata</taxon>
    </lineage>
</organism>
<keyword evidence="3" id="KW-1185">Reference proteome</keyword>
<dbReference type="Proteomes" id="UP000886998">
    <property type="component" value="Unassembled WGS sequence"/>
</dbReference>
<accession>A0A8X6XWX9</accession>
<keyword evidence="1" id="KW-0812">Transmembrane</keyword>
<reference evidence="2" key="1">
    <citation type="submission" date="2020-08" db="EMBL/GenBank/DDBJ databases">
        <title>Multicomponent nature underlies the extraordinary mechanical properties of spider dragline silk.</title>
        <authorList>
            <person name="Kono N."/>
            <person name="Nakamura H."/>
            <person name="Mori M."/>
            <person name="Yoshida Y."/>
            <person name="Ohtoshi R."/>
            <person name="Malay A.D."/>
            <person name="Moran D.A.P."/>
            <person name="Tomita M."/>
            <person name="Numata K."/>
            <person name="Arakawa K."/>
        </authorList>
    </citation>
    <scope>NUCLEOTIDE SEQUENCE</scope>
</reference>
<gene>
    <name evidence="2" type="ORF">TNIN_289301</name>
</gene>
<sequence length="103" mass="12184">MLSCVSGWFIIEDWNKTEFSWKLECMLYGTNAGLYMSSILWAAGAVSIEMRNFKEIFHYKTHLKLLCKYSDEQLHLTMNLMNEPDFVLTDGMSFFWEEVRFCA</sequence>
<comment type="caution">
    <text evidence="2">The sequence shown here is derived from an EMBL/GenBank/DDBJ whole genome shotgun (WGS) entry which is preliminary data.</text>
</comment>
<keyword evidence="1" id="KW-1133">Transmembrane helix</keyword>
<evidence type="ECO:0000313" key="3">
    <source>
        <dbReference type="Proteomes" id="UP000886998"/>
    </source>
</evidence>
<proteinExistence type="predicted"/>
<dbReference type="EMBL" id="BMAV01013038">
    <property type="protein sequence ID" value="GFY60209.1"/>
    <property type="molecule type" value="Genomic_DNA"/>
</dbReference>
<protein>
    <submittedName>
        <fullName evidence="2">Uncharacterized protein</fullName>
    </submittedName>
</protein>
<evidence type="ECO:0000256" key="1">
    <source>
        <dbReference type="SAM" id="Phobius"/>
    </source>
</evidence>
<name>A0A8X6XWX9_9ARAC</name>
<keyword evidence="1" id="KW-0472">Membrane</keyword>
<dbReference type="OrthoDB" id="10506912at2759"/>
<dbReference type="AlphaFoldDB" id="A0A8X6XWX9"/>